<gene>
    <name evidence="1" type="ORF">B0J13DRAFT_595019</name>
</gene>
<keyword evidence="2" id="KW-1185">Reference proteome</keyword>
<feature type="non-terminal residue" evidence="1">
    <location>
        <position position="210"/>
    </location>
</feature>
<name>A0A9P9EZH1_9HYPO</name>
<reference evidence="1" key="1">
    <citation type="journal article" date="2021" name="Nat. Commun.">
        <title>Genetic determinants of endophytism in the Arabidopsis root mycobiome.</title>
        <authorList>
            <person name="Mesny F."/>
            <person name="Miyauchi S."/>
            <person name="Thiergart T."/>
            <person name="Pickel B."/>
            <person name="Atanasova L."/>
            <person name="Karlsson M."/>
            <person name="Huettel B."/>
            <person name="Barry K.W."/>
            <person name="Haridas S."/>
            <person name="Chen C."/>
            <person name="Bauer D."/>
            <person name="Andreopoulos W."/>
            <person name="Pangilinan J."/>
            <person name="LaButti K."/>
            <person name="Riley R."/>
            <person name="Lipzen A."/>
            <person name="Clum A."/>
            <person name="Drula E."/>
            <person name="Henrissat B."/>
            <person name="Kohler A."/>
            <person name="Grigoriev I.V."/>
            <person name="Martin F.M."/>
            <person name="Hacquard S."/>
        </authorList>
    </citation>
    <scope>NUCLEOTIDE SEQUENCE</scope>
    <source>
        <strain evidence="1">MPI-CAGE-AT-0021</strain>
    </source>
</reference>
<sequence length="210" mass="23057">DKFPHSPRCGPGLLEFLPLIITIRQSFLESNLDSCSSSILLKTPSDYSLRQPACSETVTPVQNYSTYSRFTYSWPSQLSGFLALVPLKSNRPIGTHPSSRGQSHVRIASALLDPLSFGCQGPTPSSFYKSACKKSEYLLRFVSKHDSSPTIATRVLDQASALARLFLVPSFQVATALKLPGPSCPQNHQSRTDPQTHVVANRISKPVLRL</sequence>
<dbReference type="AlphaFoldDB" id="A0A9P9EZH1"/>
<organism evidence="1 2">
    <name type="scientific">Dactylonectria estremocensis</name>
    <dbReference type="NCBI Taxonomy" id="1079267"/>
    <lineage>
        <taxon>Eukaryota</taxon>
        <taxon>Fungi</taxon>
        <taxon>Dikarya</taxon>
        <taxon>Ascomycota</taxon>
        <taxon>Pezizomycotina</taxon>
        <taxon>Sordariomycetes</taxon>
        <taxon>Hypocreomycetidae</taxon>
        <taxon>Hypocreales</taxon>
        <taxon>Nectriaceae</taxon>
        <taxon>Dactylonectria</taxon>
    </lineage>
</organism>
<accession>A0A9P9EZH1</accession>
<dbReference type="Proteomes" id="UP000717696">
    <property type="component" value="Unassembled WGS sequence"/>
</dbReference>
<feature type="non-terminal residue" evidence="1">
    <location>
        <position position="1"/>
    </location>
</feature>
<protein>
    <submittedName>
        <fullName evidence="1">Uncharacterized protein</fullName>
    </submittedName>
</protein>
<evidence type="ECO:0000313" key="1">
    <source>
        <dbReference type="EMBL" id="KAH7149397.1"/>
    </source>
</evidence>
<proteinExistence type="predicted"/>
<comment type="caution">
    <text evidence="1">The sequence shown here is derived from an EMBL/GenBank/DDBJ whole genome shotgun (WGS) entry which is preliminary data.</text>
</comment>
<evidence type="ECO:0000313" key="2">
    <source>
        <dbReference type="Proteomes" id="UP000717696"/>
    </source>
</evidence>
<dbReference type="EMBL" id="JAGMUU010000007">
    <property type="protein sequence ID" value="KAH7149397.1"/>
    <property type="molecule type" value="Genomic_DNA"/>
</dbReference>